<proteinExistence type="predicted"/>
<organism evidence="1 2">
    <name type="scientific">Tenebrionibacter intestinalis</name>
    <dbReference type="NCBI Taxonomy" id="2799638"/>
    <lineage>
        <taxon>Bacteria</taxon>
        <taxon>Pseudomonadati</taxon>
        <taxon>Pseudomonadota</taxon>
        <taxon>Gammaproteobacteria</taxon>
        <taxon>Enterobacterales</taxon>
        <taxon>Enterobacteriaceae</taxon>
        <taxon>Tenebrionibacter/Tenebrionicola group</taxon>
        <taxon>Tenebrionibacter</taxon>
    </lineage>
</organism>
<protein>
    <submittedName>
        <fullName evidence="1">Uncharacterized protein</fullName>
    </submittedName>
</protein>
<dbReference type="AlphaFoldDB" id="A0A8K0V211"/>
<dbReference type="RefSeq" id="WP_238713767.1">
    <property type="nucleotide sequence ID" value="NZ_JAEPBH010000021.1"/>
</dbReference>
<evidence type="ECO:0000313" key="1">
    <source>
        <dbReference type="EMBL" id="MBK4715538.1"/>
    </source>
</evidence>
<gene>
    <name evidence="1" type="ORF">JJB97_09370</name>
</gene>
<evidence type="ECO:0000313" key="2">
    <source>
        <dbReference type="Proteomes" id="UP000659047"/>
    </source>
</evidence>
<dbReference type="EMBL" id="JAEPBH010000021">
    <property type="protein sequence ID" value="MBK4715538.1"/>
    <property type="molecule type" value="Genomic_DNA"/>
</dbReference>
<keyword evidence="2" id="KW-1185">Reference proteome</keyword>
<name>A0A8K0V211_9ENTR</name>
<dbReference type="Proteomes" id="UP000659047">
    <property type="component" value="Unassembled WGS sequence"/>
</dbReference>
<reference evidence="1" key="1">
    <citation type="submission" date="2021-01" db="EMBL/GenBank/DDBJ databases">
        <title>Intestinitalea alba gen. nov., sp. nov., a novel genus of the family Enterobacteriaceae, isolated from the gut of the plastic-eating mealworm Tenebrio molitor L.</title>
        <authorList>
            <person name="Yang Y."/>
        </authorList>
    </citation>
    <scope>NUCLEOTIDE SEQUENCE</scope>
    <source>
        <strain evidence="1">BIT-L3</strain>
    </source>
</reference>
<accession>A0A8K0V211</accession>
<sequence>MRELNSVEVNAVSGAGFIADIGAVLGEGIGKFIDAATGKTGNATAGLNAGQHIGETIEKALSPICSIWASIFGTRK</sequence>
<comment type="caution">
    <text evidence="1">The sequence shown here is derived from an EMBL/GenBank/DDBJ whole genome shotgun (WGS) entry which is preliminary data.</text>
</comment>